<dbReference type="AlphaFoldDB" id="A0A927F6N9"/>
<dbReference type="Pfam" id="PF13517">
    <property type="entry name" value="FG-GAP_3"/>
    <property type="match status" value="3"/>
</dbReference>
<feature type="signal peptide" evidence="2">
    <location>
        <begin position="1"/>
        <end position="22"/>
    </location>
</feature>
<dbReference type="SUPFAM" id="SSF69318">
    <property type="entry name" value="Integrin alpha N-terminal domain"/>
    <property type="match status" value="1"/>
</dbReference>
<gene>
    <name evidence="3" type="ORF">IEN85_08065</name>
</gene>
<dbReference type="EMBL" id="JACYFG010000007">
    <property type="protein sequence ID" value="MBD5779447.1"/>
    <property type="molecule type" value="Genomic_DNA"/>
</dbReference>
<evidence type="ECO:0000313" key="4">
    <source>
        <dbReference type="Proteomes" id="UP000622317"/>
    </source>
</evidence>
<dbReference type="PANTHER" id="PTHR44103:SF1">
    <property type="entry name" value="PROPROTEIN CONVERTASE P"/>
    <property type="match status" value="1"/>
</dbReference>
<evidence type="ECO:0000256" key="1">
    <source>
        <dbReference type="ARBA" id="ARBA00022729"/>
    </source>
</evidence>
<sequence>MSKHSRAKYTALALCLSLAASIAIVFWPNPQATSIQSSYTKNDSSKLDFDFLARRSIGKTSESVPWITHIAAHDLDRDGYLDLLACDAQENRIQFLRQTKEGEWIEQSLGSEIEGPVHVDFADIDGDGDTDILVAAMGMVLPNRERIGSVVVLENRGNLNFRNREILSNTDRVTDVRAADFDKDGDLDLAIGQFGYDRGAIRWLEQSSPWNFKSHDILLKSGTINVETSDIDNDGDSDIIALVSQEWEEVYCFFNDGTGEFRPEILWGSTNQDYGSSGLKLADLDRDGDQDILYTNGDGFDYSNPGPRPWHGVQWLENRGNGFFVRKPVGLMAGAFSPIASDIDQDGDLDILASSACNEWGSKDAFSLVCFENDGQLHFTKRPLALSPTHIVSIIAEDLDGDGVQEIVSAGFHAYPPWDDTSRISIWSPQ</sequence>
<name>A0A927F6N9_9BACT</name>
<reference evidence="3" key="1">
    <citation type="submission" date="2020-09" db="EMBL/GenBank/DDBJ databases">
        <title>Pelagicoccus enzymogenes sp. nov. with an EPS production, isolated from marine sediment.</title>
        <authorList>
            <person name="Feng X."/>
        </authorList>
    </citation>
    <scope>NUCLEOTIDE SEQUENCE</scope>
    <source>
        <strain evidence="3">NFK12</strain>
    </source>
</reference>
<proteinExistence type="predicted"/>
<comment type="caution">
    <text evidence="3">The sequence shown here is derived from an EMBL/GenBank/DDBJ whole genome shotgun (WGS) entry which is preliminary data.</text>
</comment>
<protein>
    <submittedName>
        <fullName evidence="3">VCBS repeat-containing protein</fullName>
    </submittedName>
</protein>
<accession>A0A927F6N9</accession>
<evidence type="ECO:0000313" key="3">
    <source>
        <dbReference type="EMBL" id="MBD5779447.1"/>
    </source>
</evidence>
<organism evidence="3 4">
    <name type="scientific">Pelagicoccus enzymogenes</name>
    <dbReference type="NCBI Taxonomy" id="2773457"/>
    <lineage>
        <taxon>Bacteria</taxon>
        <taxon>Pseudomonadati</taxon>
        <taxon>Verrucomicrobiota</taxon>
        <taxon>Opitutia</taxon>
        <taxon>Puniceicoccales</taxon>
        <taxon>Pelagicoccaceae</taxon>
        <taxon>Pelagicoccus</taxon>
    </lineage>
</organism>
<dbReference type="RefSeq" id="WP_191616571.1">
    <property type="nucleotide sequence ID" value="NZ_JACYFG010000007.1"/>
</dbReference>
<dbReference type="InterPro" id="IPR013517">
    <property type="entry name" value="FG-GAP"/>
</dbReference>
<dbReference type="Proteomes" id="UP000622317">
    <property type="component" value="Unassembled WGS sequence"/>
</dbReference>
<evidence type="ECO:0000256" key="2">
    <source>
        <dbReference type="SAM" id="SignalP"/>
    </source>
</evidence>
<dbReference type="InterPro" id="IPR028994">
    <property type="entry name" value="Integrin_alpha_N"/>
</dbReference>
<feature type="chain" id="PRO_5037057514" evidence="2">
    <location>
        <begin position="23"/>
        <end position="430"/>
    </location>
</feature>
<keyword evidence="4" id="KW-1185">Reference proteome</keyword>
<dbReference type="Gene3D" id="2.130.10.130">
    <property type="entry name" value="Integrin alpha, N-terminal"/>
    <property type="match status" value="1"/>
</dbReference>
<dbReference type="PANTHER" id="PTHR44103">
    <property type="entry name" value="PROPROTEIN CONVERTASE P"/>
    <property type="match status" value="1"/>
</dbReference>
<keyword evidence="1 2" id="KW-0732">Signal</keyword>